<feature type="transmembrane region" description="Helical" evidence="1">
    <location>
        <begin position="35"/>
        <end position="58"/>
    </location>
</feature>
<comment type="caution">
    <text evidence="2">The sequence shown here is derived from an EMBL/GenBank/DDBJ whole genome shotgun (WGS) entry which is preliminary data.</text>
</comment>
<keyword evidence="1" id="KW-0472">Membrane</keyword>
<feature type="transmembrane region" description="Helical" evidence="1">
    <location>
        <begin position="6"/>
        <end position="28"/>
    </location>
</feature>
<protein>
    <submittedName>
        <fullName evidence="2">Phosphate/sulfate permease</fullName>
    </submittedName>
</protein>
<organism evidence="2 3">
    <name type="scientific">Nesterenkonia halotolerans</name>
    <dbReference type="NCBI Taxonomy" id="225325"/>
    <lineage>
        <taxon>Bacteria</taxon>
        <taxon>Bacillati</taxon>
        <taxon>Actinomycetota</taxon>
        <taxon>Actinomycetes</taxon>
        <taxon>Micrococcales</taxon>
        <taxon>Micrococcaceae</taxon>
        <taxon>Nesterenkonia</taxon>
    </lineage>
</organism>
<evidence type="ECO:0000313" key="3">
    <source>
        <dbReference type="Proteomes" id="UP000636579"/>
    </source>
</evidence>
<sequence length="75" mass="8281">MEAIEFIEAVILGIWALGIVAALFTIPLSNTKTQALVMFLVAFALPIIGSVVAITTAAELRWELHQDRRDARHHV</sequence>
<keyword evidence="1" id="KW-0812">Transmembrane</keyword>
<keyword evidence="1" id="KW-1133">Transmembrane helix</keyword>
<evidence type="ECO:0000313" key="2">
    <source>
        <dbReference type="EMBL" id="MBE1514524.1"/>
    </source>
</evidence>
<accession>A0ABR9J6B5</accession>
<reference evidence="2 3" key="1">
    <citation type="submission" date="2020-10" db="EMBL/GenBank/DDBJ databases">
        <title>Sequencing the genomes of 1000 actinobacteria strains.</title>
        <authorList>
            <person name="Klenk H.-P."/>
        </authorList>
    </citation>
    <scope>NUCLEOTIDE SEQUENCE [LARGE SCALE GENOMIC DNA]</scope>
    <source>
        <strain evidence="2 3">DSM 15474</strain>
    </source>
</reference>
<dbReference type="Proteomes" id="UP000636579">
    <property type="component" value="Unassembled WGS sequence"/>
</dbReference>
<gene>
    <name evidence="2" type="ORF">H4W26_001279</name>
</gene>
<proteinExistence type="predicted"/>
<dbReference type="RefSeq" id="WP_192591266.1">
    <property type="nucleotide sequence ID" value="NZ_JADBEE010000001.1"/>
</dbReference>
<evidence type="ECO:0000256" key="1">
    <source>
        <dbReference type="SAM" id="Phobius"/>
    </source>
</evidence>
<dbReference type="EMBL" id="JADBEE010000001">
    <property type="protein sequence ID" value="MBE1514524.1"/>
    <property type="molecule type" value="Genomic_DNA"/>
</dbReference>
<name>A0ABR9J6B5_9MICC</name>
<keyword evidence="3" id="KW-1185">Reference proteome</keyword>